<reference evidence="1 2" key="1">
    <citation type="submission" date="2017-04" db="EMBL/GenBank/DDBJ databases">
        <title>Compelte genome sequence of WV33.</title>
        <authorList>
            <person name="Lee P.C."/>
        </authorList>
    </citation>
    <scope>NUCLEOTIDE SEQUENCE [LARGE SCALE GENOMIC DNA]</scope>
    <source>
        <strain evidence="1 2">WV33</strain>
    </source>
</reference>
<dbReference type="AlphaFoldDB" id="A0A2S1LBR7"/>
<dbReference type="RefSeq" id="WP_108740132.1">
    <property type="nucleotide sequence ID" value="NZ_CP020918.1"/>
</dbReference>
<dbReference type="EMBL" id="CP020918">
    <property type="protein sequence ID" value="AWG21182.1"/>
    <property type="molecule type" value="Genomic_DNA"/>
</dbReference>
<proteinExistence type="predicted"/>
<organism evidence="1 2">
    <name type="scientific">Flavobacterium faecale</name>
    <dbReference type="NCBI Taxonomy" id="1355330"/>
    <lineage>
        <taxon>Bacteria</taxon>
        <taxon>Pseudomonadati</taxon>
        <taxon>Bacteroidota</taxon>
        <taxon>Flavobacteriia</taxon>
        <taxon>Flavobacteriales</taxon>
        <taxon>Flavobacteriaceae</taxon>
        <taxon>Flavobacterium</taxon>
    </lineage>
</organism>
<evidence type="ECO:0000313" key="1">
    <source>
        <dbReference type="EMBL" id="AWG21182.1"/>
    </source>
</evidence>
<gene>
    <name evidence="1" type="ORF">FFWV33_06345</name>
</gene>
<keyword evidence="2" id="KW-1185">Reference proteome</keyword>
<dbReference type="OrthoDB" id="1431099at2"/>
<dbReference type="Proteomes" id="UP000244527">
    <property type="component" value="Chromosome"/>
</dbReference>
<evidence type="ECO:0008006" key="3">
    <source>
        <dbReference type="Google" id="ProtNLM"/>
    </source>
</evidence>
<accession>A0A2S1LBR7</accession>
<evidence type="ECO:0000313" key="2">
    <source>
        <dbReference type="Proteomes" id="UP000244527"/>
    </source>
</evidence>
<sequence length="247" mass="28365">MKIKLLLILVVALNTVGYAQTNKMLRGKVFFQNFVLENVDVINATSYASARTNFKGEFTLAASVNDSILFYSKDFNLKGIKLSSEDIEQNNMVILIDKKAEELKEVVIHQINVDWKFDKIWEENKRDEVTLYRNENKIKNPGVNDGSIDKPLDLVKVGKLLFGDLFKAKKKGDDSTIDFKKAAVCQFDQKFFTEKLKLKKEEVGSFLDFCDFDPESKAVMSEKSNSLLFMEYLFKKNAEFKKLHAPN</sequence>
<name>A0A2S1LBR7_9FLAO</name>
<protein>
    <recommendedName>
        <fullName evidence="3">Carboxypeptidase-like regulatory domain-containing protein</fullName>
    </recommendedName>
</protein>
<dbReference type="KEGG" id="ffa:FFWV33_06345"/>